<keyword evidence="3" id="KW-1185">Reference proteome</keyword>
<protein>
    <submittedName>
        <fullName evidence="2">Uncharacterized protein</fullName>
    </submittedName>
</protein>
<feature type="non-terminal residue" evidence="2">
    <location>
        <position position="28"/>
    </location>
</feature>
<feature type="compositionally biased region" description="Basic and acidic residues" evidence="1">
    <location>
        <begin position="16"/>
        <end position="28"/>
    </location>
</feature>
<organism evidence="2 3">
    <name type="scientific">Trifolium medium</name>
    <dbReference type="NCBI Taxonomy" id="97028"/>
    <lineage>
        <taxon>Eukaryota</taxon>
        <taxon>Viridiplantae</taxon>
        <taxon>Streptophyta</taxon>
        <taxon>Embryophyta</taxon>
        <taxon>Tracheophyta</taxon>
        <taxon>Spermatophyta</taxon>
        <taxon>Magnoliopsida</taxon>
        <taxon>eudicotyledons</taxon>
        <taxon>Gunneridae</taxon>
        <taxon>Pentapetalae</taxon>
        <taxon>rosids</taxon>
        <taxon>fabids</taxon>
        <taxon>Fabales</taxon>
        <taxon>Fabaceae</taxon>
        <taxon>Papilionoideae</taxon>
        <taxon>50 kb inversion clade</taxon>
        <taxon>NPAAA clade</taxon>
        <taxon>Hologalegina</taxon>
        <taxon>IRL clade</taxon>
        <taxon>Trifolieae</taxon>
        <taxon>Trifolium</taxon>
    </lineage>
</organism>
<dbReference type="EMBL" id="LXQA011389938">
    <property type="protein sequence ID" value="MCI95541.1"/>
    <property type="molecule type" value="Genomic_DNA"/>
</dbReference>
<evidence type="ECO:0000313" key="2">
    <source>
        <dbReference type="EMBL" id="MCI95541.1"/>
    </source>
</evidence>
<sequence>MKGEEEILPEGNSMVEGERSRMKVEAVV</sequence>
<evidence type="ECO:0000256" key="1">
    <source>
        <dbReference type="SAM" id="MobiDB-lite"/>
    </source>
</evidence>
<feature type="region of interest" description="Disordered" evidence="1">
    <location>
        <begin position="1"/>
        <end position="28"/>
    </location>
</feature>
<dbReference type="Proteomes" id="UP000265520">
    <property type="component" value="Unassembled WGS sequence"/>
</dbReference>
<proteinExistence type="predicted"/>
<accession>A0A392W8S5</accession>
<reference evidence="2 3" key="1">
    <citation type="journal article" date="2018" name="Front. Plant Sci.">
        <title>Red Clover (Trifolium pratense) and Zigzag Clover (T. medium) - A Picture of Genomic Similarities and Differences.</title>
        <authorList>
            <person name="Dluhosova J."/>
            <person name="Istvanek J."/>
            <person name="Nedelnik J."/>
            <person name="Repkova J."/>
        </authorList>
    </citation>
    <scope>NUCLEOTIDE SEQUENCE [LARGE SCALE GENOMIC DNA]</scope>
    <source>
        <strain evidence="3">cv. 10/8</strain>
        <tissue evidence="2">Leaf</tissue>
    </source>
</reference>
<dbReference type="AlphaFoldDB" id="A0A392W8S5"/>
<evidence type="ECO:0000313" key="3">
    <source>
        <dbReference type="Proteomes" id="UP000265520"/>
    </source>
</evidence>
<name>A0A392W8S5_9FABA</name>
<comment type="caution">
    <text evidence="2">The sequence shown here is derived from an EMBL/GenBank/DDBJ whole genome shotgun (WGS) entry which is preliminary data.</text>
</comment>